<evidence type="ECO:0000259" key="3">
    <source>
        <dbReference type="PROSITE" id="PS50234"/>
    </source>
</evidence>
<dbReference type="InterPro" id="IPR002035">
    <property type="entry name" value="VWF_A"/>
</dbReference>
<feature type="signal peptide" evidence="2">
    <location>
        <begin position="1"/>
        <end position="32"/>
    </location>
</feature>
<dbReference type="eggNOG" id="COG2304">
    <property type="taxonomic scope" value="Bacteria"/>
</dbReference>
<dbReference type="AlphaFoldDB" id="B8H9M6"/>
<gene>
    <name evidence="4" type="ordered locus">Achl_2127</name>
</gene>
<dbReference type="SUPFAM" id="SSF53300">
    <property type="entry name" value="vWA-like"/>
    <property type="match status" value="1"/>
</dbReference>
<dbReference type="HOGENOM" id="CLU_069615_2_0_11"/>
<feature type="chain" id="PRO_5039140454" evidence="2">
    <location>
        <begin position="33"/>
        <end position="317"/>
    </location>
</feature>
<dbReference type="SMART" id="SM00327">
    <property type="entry name" value="VWA"/>
    <property type="match status" value="1"/>
</dbReference>
<dbReference type="RefSeq" id="WP_015937313.1">
    <property type="nucleotide sequence ID" value="NC_011886.1"/>
</dbReference>
<reference evidence="4" key="1">
    <citation type="submission" date="2009-01" db="EMBL/GenBank/DDBJ databases">
        <title>Complete sequence of chromosome of Arthrobacter chlorophenolicus A6.</title>
        <authorList>
            <consortium name="US DOE Joint Genome Institute"/>
            <person name="Lucas S."/>
            <person name="Copeland A."/>
            <person name="Lapidus A."/>
            <person name="Glavina del Rio T."/>
            <person name="Tice H."/>
            <person name="Bruce D."/>
            <person name="Goodwin L."/>
            <person name="Pitluck S."/>
            <person name="Goltsman E."/>
            <person name="Clum A."/>
            <person name="Larimer F."/>
            <person name="Land M."/>
            <person name="Hauser L."/>
            <person name="Kyrpides N."/>
            <person name="Mikhailova N."/>
            <person name="Jansson J."/>
            <person name="Richardson P."/>
        </authorList>
    </citation>
    <scope>NUCLEOTIDE SEQUENCE [LARGE SCALE GENOMIC DNA]</scope>
    <source>
        <strain evidence="4">A6</strain>
    </source>
</reference>
<name>B8H9M6_PSECP</name>
<organism evidence="4 5">
    <name type="scientific">Pseudarthrobacter chlorophenolicus (strain ATCC 700700 / DSM 12829 / CIP 107037 / JCM 12360 / KCTC 9906 / NCIMB 13794 / A6)</name>
    <name type="common">Arthrobacter chlorophenolicus</name>
    <dbReference type="NCBI Taxonomy" id="452863"/>
    <lineage>
        <taxon>Bacteria</taxon>
        <taxon>Bacillati</taxon>
        <taxon>Actinomycetota</taxon>
        <taxon>Actinomycetes</taxon>
        <taxon>Micrococcales</taxon>
        <taxon>Micrococcaceae</taxon>
        <taxon>Pseudarthrobacter</taxon>
    </lineage>
</organism>
<sequence>MTRIRPTGSRRWLRRGLLAVFLVAALCRPALPGGTAQAATTDLNVFFVVDTTTSMVAEDYGTSAPRMDGVRQDIMDIAKELPGARFSLITFDTKAFVRMPLTTDTLALQTMVTVLEPQVTAFAKGSSITAARQVLSERLDAARESHPERPRLVYYLGDGEQTSGKEPERFNLDGSLVAGGAVLGYGTAAGGRMKENSGDPGETSDGPYVRDAGGADALSRIDEPRLQDVAGQLGVPYVHRQAGDPVGPMMQEARPGSLERSSDSLEGRTELYWLFAAGAFALALPDAVTIIRRYRELPRAAASPIPARAAARDERVK</sequence>
<keyword evidence="5" id="KW-1185">Reference proteome</keyword>
<feature type="region of interest" description="Disordered" evidence="1">
    <location>
        <begin position="240"/>
        <end position="262"/>
    </location>
</feature>
<evidence type="ECO:0000256" key="2">
    <source>
        <dbReference type="SAM" id="SignalP"/>
    </source>
</evidence>
<dbReference type="InterPro" id="IPR036465">
    <property type="entry name" value="vWFA_dom_sf"/>
</dbReference>
<dbReference type="STRING" id="452863.Achl_2127"/>
<accession>B8H9M6</accession>
<evidence type="ECO:0000256" key="1">
    <source>
        <dbReference type="SAM" id="MobiDB-lite"/>
    </source>
</evidence>
<dbReference type="PROSITE" id="PS50234">
    <property type="entry name" value="VWFA"/>
    <property type="match status" value="1"/>
</dbReference>
<dbReference type="EMBL" id="CP001341">
    <property type="protein sequence ID" value="ACL40095.1"/>
    <property type="molecule type" value="Genomic_DNA"/>
</dbReference>
<evidence type="ECO:0000313" key="4">
    <source>
        <dbReference type="EMBL" id="ACL40095.1"/>
    </source>
</evidence>
<dbReference type="OrthoDB" id="9814325at2"/>
<dbReference type="Pfam" id="PF13519">
    <property type="entry name" value="VWA_2"/>
    <property type="match status" value="1"/>
</dbReference>
<dbReference type="Gene3D" id="3.40.50.410">
    <property type="entry name" value="von Willebrand factor, type A domain"/>
    <property type="match status" value="1"/>
</dbReference>
<dbReference type="Proteomes" id="UP000002505">
    <property type="component" value="Chromosome"/>
</dbReference>
<proteinExistence type="predicted"/>
<keyword evidence="2" id="KW-0732">Signal</keyword>
<feature type="domain" description="VWFA" evidence="3">
    <location>
        <begin position="44"/>
        <end position="169"/>
    </location>
</feature>
<dbReference type="KEGG" id="ach:Achl_2127"/>
<evidence type="ECO:0000313" key="5">
    <source>
        <dbReference type="Proteomes" id="UP000002505"/>
    </source>
</evidence>
<protein>
    <submittedName>
        <fullName evidence="4">von Willebrand factor type A</fullName>
    </submittedName>
</protein>